<evidence type="ECO:0000313" key="1">
    <source>
        <dbReference type="EMBL" id="OBX65084.1"/>
    </source>
</evidence>
<proteinExistence type="predicted"/>
<name>A0A1B8Q5W8_MORLA</name>
<reference evidence="1 2" key="1">
    <citation type="submission" date="2016-06" db="EMBL/GenBank/DDBJ databases">
        <title>Draft genome of Moraxella lacunata CCUG 57757A.</title>
        <authorList>
            <person name="Salva-Serra F."/>
            <person name="Engstrom-Jakobsson H."/>
            <person name="Thorell K."/>
            <person name="Gonzales-Siles L."/>
            <person name="Karlsson R."/>
            <person name="Boulund F."/>
            <person name="Engstrand L."/>
            <person name="Kristiansson E."/>
            <person name="Moore E."/>
        </authorList>
    </citation>
    <scope>NUCLEOTIDE SEQUENCE [LARGE SCALE GENOMIC DNA]</scope>
    <source>
        <strain evidence="1 2">CCUG 57757A</strain>
    </source>
</reference>
<organism evidence="1 2">
    <name type="scientific">Moraxella lacunata</name>
    <dbReference type="NCBI Taxonomy" id="477"/>
    <lineage>
        <taxon>Bacteria</taxon>
        <taxon>Pseudomonadati</taxon>
        <taxon>Pseudomonadota</taxon>
        <taxon>Gammaproteobacteria</taxon>
        <taxon>Moraxellales</taxon>
        <taxon>Moraxellaceae</taxon>
        <taxon>Moraxella</taxon>
    </lineage>
</organism>
<dbReference type="EMBL" id="LZMS01000037">
    <property type="protein sequence ID" value="OBX65084.1"/>
    <property type="molecule type" value="Genomic_DNA"/>
</dbReference>
<gene>
    <name evidence="1" type="ORF">A9309_03230</name>
</gene>
<comment type="caution">
    <text evidence="1">The sequence shown here is derived from an EMBL/GenBank/DDBJ whole genome shotgun (WGS) entry which is preliminary data.</text>
</comment>
<accession>A0A1B8Q5W8</accession>
<protein>
    <submittedName>
        <fullName evidence="1">Uncharacterized protein</fullName>
    </submittedName>
</protein>
<sequence>MIAITLAITSCEKKPYSPPQETKEETKARYDKLLACKPDKPLSKGELYEKAMVQYWQKKTDYAFRADYNAYESEMEKPKLYRNKLAGNEYQFKCGLTYHADGTPDKVTNDICYPYQVYQFDDLNDFYFGDDKESKNKNIYDFIKNNNAQVYRWDKQPPIYTKEHYNKDVDFMVRHSIDRVRIYPKDCCKLLNYQEVLSQEKNGVFYYSGWSRSLVSKEHLSKHHFLSIKTIETRFHDNTVEDTYFLYPITHCGKIL</sequence>
<evidence type="ECO:0000313" key="2">
    <source>
        <dbReference type="Proteomes" id="UP000092607"/>
    </source>
</evidence>
<dbReference type="AlphaFoldDB" id="A0A1B8Q5W8"/>
<dbReference type="Proteomes" id="UP000092607">
    <property type="component" value="Unassembled WGS sequence"/>
</dbReference>